<evidence type="ECO:0000256" key="4">
    <source>
        <dbReference type="PROSITE-ProRule" id="PRU00335"/>
    </source>
</evidence>
<evidence type="ECO:0000256" key="3">
    <source>
        <dbReference type="ARBA" id="ARBA00023163"/>
    </source>
</evidence>
<dbReference type="SUPFAM" id="SSF48498">
    <property type="entry name" value="Tetracyclin repressor-like, C-terminal domain"/>
    <property type="match status" value="1"/>
</dbReference>
<dbReference type="PRINTS" id="PR00455">
    <property type="entry name" value="HTHTETR"/>
</dbReference>
<evidence type="ECO:0000313" key="6">
    <source>
        <dbReference type="EMBL" id="MDT0382622.1"/>
    </source>
</evidence>
<evidence type="ECO:0000259" key="5">
    <source>
        <dbReference type="PROSITE" id="PS50977"/>
    </source>
</evidence>
<feature type="DNA-binding region" description="H-T-H motif" evidence="4">
    <location>
        <begin position="61"/>
        <end position="80"/>
    </location>
</feature>
<dbReference type="PANTHER" id="PTHR30055">
    <property type="entry name" value="HTH-TYPE TRANSCRIPTIONAL REGULATOR RUTR"/>
    <property type="match status" value="1"/>
</dbReference>
<keyword evidence="3" id="KW-0804">Transcription</keyword>
<feature type="domain" description="HTH tetR-type" evidence="5">
    <location>
        <begin position="38"/>
        <end position="98"/>
    </location>
</feature>
<reference evidence="7" key="1">
    <citation type="submission" date="2023-07" db="EMBL/GenBank/DDBJ databases">
        <title>30 novel species of actinomycetes from the DSMZ collection.</title>
        <authorList>
            <person name="Nouioui I."/>
        </authorList>
    </citation>
    <scope>NUCLEOTIDE SEQUENCE [LARGE SCALE GENOMIC DNA]</scope>
    <source>
        <strain evidence="7">DSM 42041</strain>
    </source>
</reference>
<accession>A0ABU2P355</accession>
<keyword evidence="7" id="KW-1185">Reference proteome</keyword>
<dbReference type="RefSeq" id="WP_311676195.1">
    <property type="nucleotide sequence ID" value="NZ_JAVREQ010000045.1"/>
</dbReference>
<dbReference type="InterPro" id="IPR001647">
    <property type="entry name" value="HTH_TetR"/>
</dbReference>
<protein>
    <submittedName>
        <fullName evidence="6">TetR/AcrR family transcriptional regulator</fullName>
    </submittedName>
</protein>
<dbReference type="Pfam" id="PF00440">
    <property type="entry name" value="TetR_N"/>
    <property type="match status" value="1"/>
</dbReference>
<comment type="caution">
    <text evidence="6">The sequence shown here is derived from an EMBL/GenBank/DDBJ whole genome shotgun (WGS) entry which is preliminary data.</text>
</comment>
<dbReference type="InterPro" id="IPR050109">
    <property type="entry name" value="HTH-type_TetR-like_transc_reg"/>
</dbReference>
<gene>
    <name evidence="6" type="ORF">RM572_28110</name>
</gene>
<keyword evidence="2 4" id="KW-0238">DNA-binding</keyword>
<organism evidence="6 7">
    <name type="scientific">Streptomyces hazeniae</name>
    <dbReference type="NCBI Taxonomy" id="3075538"/>
    <lineage>
        <taxon>Bacteria</taxon>
        <taxon>Bacillati</taxon>
        <taxon>Actinomycetota</taxon>
        <taxon>Actinomycetes</taxon>
        <taxon>Kitasatosporales</taxon>
        <taxon>Streptomycetaceae</taxon>
        <taxon>Streptomyces</taxon>
    </lineage>
</organism>
<dbReference type="SUPFAM" id="SSF46689">
    <property type="entry name" value="Homeodomain-like"/>
    <property type="match status" value="1"/>
</dbReference>
<evidence type="ECO:0000256" key="2">
    <source>
        <dbReference type="ARBA" id="ARBA00023125"/>
    </source>
</evidence>
<evidence type="ECO:0000313" key="7">
    <source>
        <dbReference type="Proteomes" id="UP001183414"/>
    </source>
</evidence>
<dbReference type="PANTHER" id="PTHR30055:SF151">
    <property type="entry name" value="TRANSCRIPTIONAL REGULATORY PROTEIN"/>
    <property type="match status" value="1"/>
</dbReference>
<dbReference type="Gene3D" id="1.10.357.10">
    <property type="entry name" value="Tetracycline Repressor, domain 2"/>
    <property type="match status" value="1"/>
</dbReference>
<dbReference type="InterPro" id="IPR036271">
    <property type="entry name" value="Tet_transcr_reg_TetR-rel_C_sf"/>
</dbReference>
<proteinExistence type="predicted"/>
<dbReference type="Pfam" id="PF02909">
    <property type="entry name" value="TetR_C_1"/>
    <property type="match status" value="1"/>
</dbReference>
<dbReference type="Proteomes" id="UP001183414">
    <property type="component" value="Unassembled WGS sequence"/>
</dbReference>
<evidence type="ECO:0000256" key="1">
    <source>
        <dbReference type="ARBA" id="ARBA00023015"/>
    </source>
</evidence>
<keyword evidence="1" id="KW-0805">Transcription regulation</keyword>
<dbReference type="PROSITE" id="PS50977">
    <property type="entry name" value="HTH_TETR_2"/>
    <property type="match status" value="1"/>
</dbReference>
<sequence length="257" mass="27402">MEQQAHEERDGAGDGAFPAAIEAAWGLRPRPHKGPKRGLTLEGIVEAAVRIADGHGIDAVSMSRVAKELGVSTMALYRYVDTKDELVTLAVDTALGPPPPLAEGLGWRRGLEQWAAHVRDALLAHPWTLRVVTAFGPPATPHQLAWLDQSLAVLDGTGLTEGEKVGTSLMISGLVRSQATVEASLRDDPASGRRWAAYESFLRRVTGDGRLPALRAAIEAGVFSASADFEPAAEEDDFAYGLQRALDGIEARLGRPG</sequence>
<name>A0ABU2P355_9ACTN</name>
<dbReference type="EMBL" id="JAVREQ010000045">
    <property type="protein sequence ID" value="MDT0382622.1"/>
    <property type="molecule type" value="Genomic_DNA"/>
</dbReference>
<dbReference type="InterPro" id="IPR009057">
    <property type="entry name" value="Homeodomain-like_sf"/>
</dbReference>
<dbReference type="Gene3D" id="1.10.10.60">
    <property type="entry name" value="Homeodomain-like"/>
    <property type="match status" value="1"/>
</dbReference>
<dbReference type="InterPro" id="IPR004111">
    <property type="entry name" value="Repressor_TetR_C"/>
</dbReference>